<dbReference type="GO" id="GO:0016787">
    <property type="term" value="F:hydrolase activity"/>
    <property type="evidence" value="ECO:0007669"/>
    <property type="project" value="UniProtKB-KW"/>
</dbReference>
<protein>
    <submittedName>
        <fullName evidence="3">SttH_1 protein</fullName>
        <ecNumber evidence="3">3.5.2.19</ecNumber>
    </submittedName>
</protein>
<evidence type="ECO:0000259" key="2">
    <source>
        <dbReference type="Pfam" id="PF00857"/>
    </source>
</evidence>
<dbReference type="EMBL" id="JXCQ01000038">
    <property type="protein sequence ID" value="KIR20788.1"/>
    <property type="molecule type" value="Genomic_DNA"/>
</dbReference>
<dbReference type="Gene3D" id="3.40.50.850">
    <property type="entry name" value="Isochorismatase-like"/>
    <property type="match status" value="1"/>
</dbReference>
<dbReference type="PANTHER" id="PTHR43540:SF1">
    <property type="entry name" value="ISOCHORISMATASE HYDROLASE"/>
    <property type="match status" value="1"/>
</dbReference>
<dbReference type="InterPro" id="IPR050272">
    <property type="entry name" value="Isochorismatase-like_hydrls"/>
</dbReference>
<dbReference type="PATRIC" id="fig|294.125.peg.3835"/>
<dbReference type="Pfam" id="PF00857">
    <property type="entry name" value="Isochorismatase"/>
    <property type="match status" value="1"/>
</dbReference>
<reference evidence="3 4" key="1">
    <citation type="submission" date="2015-01" db="EMBL/GenBank/DDBJ databases">
        <title>Genome sequence of the beneficial rhizobacterium Pseudomonas fluorescens 2-79.</title>
        <authorList>
            <person name="Thuermer A."/>
            <person name="Daniel R."/>
        </authorList>
    </citation>
    <scope>NUCLEOTIDE SEQUENCE [LARGE SCALE GENOMIC DNA]</scope>
    <source>
        <strain evidence="3 4">2-79</strain>
    </source>
</reference>
<dbReference type="EC" id="3.5.2.19" evidence="3"/>
<dbReference type="RefSeq" id="WP_043050062.1">
    <property type="nucleotide sequence ID" value="NZ_JXCQ01000038.1"/>
</dbReference>
<evidence type="ECO:0000313" key="4">
    <source>
        <dbReference type="Proteomes" id="UP000032210"/>
    </source>
</evidence>
<evidence type="ECO:0000313" key="3">
    <source>
        <dbReference type="EMBL" id="KIR20788.1"/>
    </source>
</evidence>
<dbReference type="PANTHER" id="PTHR43540">
    <property type="entry name" value="PEROXYUREIDOACRYLATE/UREIDOACRYLATE AMIDOHYDROLASE-RELATED"/>
    <property type="match status" value="1"/>
</dbReference>
<dbReference type="InterPro" id="IPR036380">
    <property type="entry name" value="Isochorismatase-like_sf"/>
</dbReference>
<sequence length="187" mass="20006">MAKQALILIDIQNDYFPQGKWPLDGVDAAADKAAQVLEAFRQAGDAVIHVRHEFEGADAPFFTPGSEGAHLHAKVLNEGDEPVVLKHFVNAFRQTNLRTLLEQRSITEVVVVGSMSHMCVDAVVRAAADLGYKVTVIHDACATRDQEFNGQAIPAAQVQGAYMAALAFGYAGVVSADEFLKAQAAAA</sequence>
<dbReference type="CDD" id="cd01014">
    <property type="entry name" value="nicotinamidase_related"/>
    <property type="match status" value="1"/>
</dbReference>
<organism evidence="3 4">
    <name type="scientific">Pseudomonas fluorescens</name>
    <dbReference type="NCBI Taxonomy" id="294"/>
    <lineage>
        <taxon>Bacteria</taxon>
        <taxon>Pseudomonadati</taxon>
        <taxon>Pseudomonadota</taxon>
        <taxon>Gammaproteobacteria</taxon>
        <taxon>Pseudomonadales</taxon>
        <taxon>Pseudomonadaceae</taxon>
        <taxon>Pseudomonas</taxon>
    </lineage>
</organism>
<gene>
    <name evidence="3" type="primary">sttH_1</name>
    <name evidence="3" type="ORF">PFLU3_37350</name>
</gene>
<comment type="caution">
    <text evidence="3">The sequence shown here is derived from an EMBL/GenBank/DDBJ whole genome shotgun (WGS) entry which is preliminary data.</text>
</comment>
<name>A0A0D0SEV3_PSEFL</name>
<evidence type="ECO:0000256" key="1">
    <source>
        <dbReference type="ARBA" id="ARBA00022801"/>
    </source>
</evidence>
<dbReference type="Proteomes" id="UP000032210">
    <property type="component" value="Unassembled WGS sequence"/>
</dbReference>
<dbReference type="SUPFAM" id="SSF52499">
    <property type="entry name" value="Isochorismatase-like hydrolases"/>
    <property type="match status" value="1"/>
</dbReference>
<dbReference type="AlphaFoldDB" id="A0A0D0SEV3"/>
<keyword evidence="1 3" id="KW-0378">Hydrolase</keyword>
<feature type="domain" description="Isochorismatase-like" evidence="2">
    <location>
        <begin position="5"/>
        <end position="163"/>
    </location>
</feature>
<dbReference type="InterPro" id="IPR000868">
    <property type="entry name" value="Isochorismatase-like_dom"/>
</dbReference>
<accession>A0A0D0SEV3</accession>
<proteinExistence type="predicted"/>